<name>A0AB34HBL1_ESCRO</name>
<gene>
    <name evidence="1" type="ORF">J1605_005444</name>
</gene>
<protein>
    <submittedName>
        <fullName evidence="1">Uncharacterized protein</fullName>
    </submittedName>
</protein>
<dbReference type="Proteomes" id="UP001159641">
    <property type="component" value="Unassembled WGS sequence"/>
</dbReference>
<sequence length="367" mass="40403">MWLSPKDNFLDFISFDFLAAFDVLDIFTFLKASLRLKEPLCCEKPTAGMERGQLEENGGPTLPPAELPVNSQHQLATICDLQDTEISPRQNRRTSSQFLPEFLMPVFGISEPVPCHRCQQLWGCLCPGDSKCHFTRVQEDPGVGLGVEGLILPWAKCPSTSADPALGQVSQHLRVEEAWSRELQGADNFERTSPSSASCQSEVSSEHWIVQRPRHHPWSQASPSLRLPLPASELLLLAPRNSILRQVGALASTPGGLENLTRGKGERRASAFLSCGKSARWRDEGGAPFFSWDASYRSVGVGLEERDVDVLGGHLDLSYLVQSSGGFRWTDAEHAVESWALWAPRPELDVMSVPGKLKSSLGKTEAT</sequence>
<evidence type="ECO:0000313" key="2">
    <source>
        <dbReference type="Proteomes" id="UP001159641"/>
    </source>
</evidence>
<proteinExistence type="predicted"/>
<organism evidence="1 2">
    <name type="scientific">Eschrichtius robustus</name>
    <name type="common">California gray whale</name>
    <name type="synonym">Eschrichtius gibbosus</name>
    <dbReference type="NCBI Taxonomy" id="9764"/>
    <lineage>
        <taxon>Eukaryota</taxon>
        <taxon>Metazoa</taxon>
        <taxon>Chordata</taxon>
        <taxon>Craniata</taxon>
        <taxon>Vertebrata</taxon>
        <taxon>Euteleostomi</taxon>
        <taxon>Mammalia</taxon>
        <taxon>Eutheria</taxon>
        <taxon>Laurasiatheria</taxon>
        <taxon>Artiodactyla</taxon>
        <taxon>Whippomorpha</taxon>
        <taxon>Cetacea</taxon>
        <taxon>Mysticeti</taxon>
        <taxon>Eschrichtiidae</taxon>
        <taxon>Eschrichtius</taxon>
    </lineage>
</organism>
<comment type="caution">
    <text evidence="1">The sequence shown here is derived from an EMBL/GenBank/DDBJ whole genome shotgun (WGS) entry which is preliminary data.</text>
</comment>
<dbReference type="EMBL" id="JAIQCJ010001647">
    <property type="protein sequence ID" value="KAJ8788145.1"/>
    <property type="molecule type" value="Genomic_DNA"/>
</dbReference>
<keyword evidence="2" id="KW-1185">Reference proteome</keyword>
<evidence type="ECO:0000313" key="1">
    <source>
        <dbReference type="EMBL" id="KAJ8788145.1"/>
    </source>
</evidence>
<dbReference type="AlphaFoldDB" id="A0AB34HBL1"/>
<reference evidence="1 2" key="1">
    <citation type="submission" date="2022-11" db="EMBL/GenBank/DDBJ databases">
        <title>Whole genome sequence of Eschrichtius robustus ER-17-0199.</title>
        <authorList>
            <person name="Bruniche-Olsen A."/>
            <person name="Black A.N."/>
            <person name="Fields C.J."/>
            <person name="Walden K."/>
            <person name="Dewoody J.A."/>
        </authorList>
    </citation>
    <scope>NUCLEOTIDE SEQUENCE [LARGE SCALE GENOMIC DNA]</scope>
    <source>
        <strain evidence="1">ER-17-0199</strain>
        <tissue evidence="1">Blubber</tissue>
    </source>
</reference>
<accession>A0AB34HBL1</accession>